<dbReference type="Pfam" id="PF05839">
    <property type="entry name" value="Apc13p"/>
    <property type="match status" value="1"/>
</dbReference>
<sequence length="105" mass="11891">MSKDSSYTYVHFNRSRDADLFEDFCKDKLPDDEIYVPPHNQPINPEDEDDVVPDQHAAFGIQRATQKTKEPAWKDLGLADLMKKGPEKKNGAGSGSKTEKILMPR</sequence>
<dbReference type="InterPro" id="IPR008401">
    <property type="entry name" value="Apc13"/>
</dbReference>
<organism evidence="7 8">
    <name type="scientific">Venustampulla echinocandica</name>
    <dbReference type="NCBI Taxonomy" id="2656787"/>
    <lineage>
        <taxon>Eukaryota</taxon>
        <taxon>Fungi</taxon>
        <taxon>Dikarya</taxon>
        <taxon>Ascomycota</taxon>
        <taxon>Pezizomycotina</taxon>
        <taxon>Leotiomycetes</taxon>
        <taxon>Helotiales</taxon>
        <taxon>Pleuroascaceae</taxon>
        <taxon>Venustampulla</taxon>
    </lineage>
</organism>
<feature type="region of interest" description="Disordered" evidence="6">
    <location>
        <begin position="81"/>
        <end position="105"/>
    </location>
</feature>
<dbReference type="RefSeq" id="XP_031872206.1">
    <property type="nucleotide sequence ID" value="XM_032012513.1"/>
</dbReference>
<dbReference type="PANTHER" id="PTHR28526:SF1">
    <property type="entry name" value="ANAPHASE-PROMOTING COMPLEX SUBUNIT 13"/>
    <property type="match status" value="1"/>
</dbReference>
<dbReference type="GO" id="GO:0005680">
    <property type="term" value="C:anaphase-promoting complex"/>
    <property type="evidence" value="ECO:0007669"/>
    <property type="project" value="InterPro"/>
</dbReference>
<proteinExistence type="inferred from homology"/>
<feature type="compositionally biased region" description="Basic and acidic residues" evidence="6">
    <location>
        <begin position="81"/>
        <end position="90"/>
    </location>
</feature>
<evidence type="ECO:0000256" key="3">
    <source>
        <dbReference type="ARBA" id="ARBA00022776"/>
    </source>
</evidence>
<evidence type="ECO:0000256" key="2">
    <source>
        <dbReference type="ARBA" id="ARBA00022618"/>
    </source>
</evidence>
<keyword evidence="5" id="KW-0131">Cell cycle</keyword>
<dbReference type="AlphaFoldDB" id="A0A370TVK5"/>
<keyword evidence="2" id="KW-0132">Cell division</keyword>
<name>A0A370TVK5_9HELO</name>
<evidence type="ECO:0000313" key="7">
    <source>
        <dbReference type="EMBL" id="RDL39550.1"/>
    </source>
</evidence>
<evidence type="ECO:0000256" key="4">
    <source>
        <dbReference type="ARBA" id="ARBA00022786"/>
    </source>
</evidence>
<evidence type="ECO:0000256" key="6">
    <source>
        <dbReference type="SAM" id="MobiDB-lite"/>
    </source>
</evidence>
<dbReference type="PANTHER" id="PTHR28526">
    <property type="entry name" value="ANAPHASE-PROMOTING COMPLEX SUBUNIT 13"/>
    <property type="match status" value="1"/>
</dbReference>
<evidence type="ECO:0000256" key="5">
    <source>
        <dbReference type="ARBA" id="ARBA00023306"/>
    </source>
</evidence>
<gene>
    <name evidence="7" type="ORF">BP5553_03890</name>
</gene>
<dbReference type="GO" id="GO:0051301">
    <property type="term" value="P:cell division"/>
    <property type="evidence" value="ECO:0007669"/>
    <property type="project" value="UniProtKB-KW"/>
</dbReference>
<evidence type="ECO:0000256" key="1">
    <source>
        <dbReference type="ARBA" id="ARBA00006940"/>
    </source>
</evidence>
<evidence type="ECO:0000313" key="8">
    <source>
        <dbReference type="Proteomes" id="UP000254866"/>
    </source>
</evidence>
<dbReference type="GeneID" id="43596739"/>
<dbReference type="OrthoDB" id="2351920at2759"/>
<protein>
    <submittedName>
        <fullName evidence="7">Uncharacterized protein</fullName>
    </submittedName>
</protein>
<dbReference type="Proteomes" id="UP000254866">
    <property type="component" value="Unassembled WGS sequence"/>
</dbReference>
<keyword evidence="3" id="KW-0498">Mitosis</keyword>
<keyword evidence="8" id="KW-1185">Reference proteome</keyword>
<comment type="similarity">
    <text evidence="1">Belongs to the APC13 family.</text>
</comment>
<keyword evidence="4" id="KW-0833">Ubl conjugation pathway</keyword>
<accession>A0A370TVK5</accession>
<dbReference type="EMBL" id="NPIC01000002">
    <property type="protein sequence ID" value="RDL39550.1"/>
    <property type="molecule type" value="Genomic_DNA"/>
</dbReference>
<reference evidence="7 8" key="1">
    <citation type="journal article" date="2018" name="IMA Fungus">
        <title>IMA Genome-F 9: Draft genome sequence of Annulohypoxylon stygium, Aspergillus mulundensis, Berkeleyomyces basicola (syn. Thielaviopsis basicola), Ceratocystis smalleyi, two Cercospora beticola strains, Coleophoma cylindrospora, Fusarium fracticaudum, Phialophora cf. hyalina, and Morchella septimelata.</title>
        <authorList>
            <person name="Wingfield B.D."/>
            <person name="Bills G.F."/>
            <person name="Dong Y."/>
            <person name="Huang W."/>
            <person name="Nel W.J."/>
            <person name="Swalarsk-Parry B.S."/>
            <person name="Vaghefi N."/>
            <person name="Wilken P.M."/>
            <person name="An Z."/>
            <person name="de Beer Z.W."/>
            <person name="De Vos L."/>
            <person name="Chen L."/>
            <person name="Duong T.A."/>
            <person name="Gao Y."/>
            <person name="Hammerbacher A."/>
            <person name="Kikkert J.R."/>
            <person name="Li Y."/>
            <person name="Li H."/>
            <person name="Li K."/>
            <person name="Li Q."/>
            <person name="Liu X."/>
            <person name="Ma X."/>
            <person name="Naidoo K."/>
            <person name="Pethybridge S.J."/>
            <person name="Sun J."/>
            <person name="Steenkamp E.T."/>
            <person name="van der Nest M.A."/>
            <person name="van Wyk S."/>
            <person name="Wingfield M.J."/>
            <person name="Xiong C."/>
            <person name="Yue Q."/>
            <person name="Zhang X."/>
        </authorList>
    </citation>
    <scope>NUCLEOTIDE SEQUENCE [LARGE SCALE GENOMIC DNA]</scope>
    <source>
        <strain evidence="7 8">BP 5553</strain>
    </source>
</reference>
<comment type="caution">
    <text evidence="7">The sequence shown here is derived from an EMBL/GenBank/DDBJ whole genome shotgun (WGS) entry which is preliminary data.</text>
</comment>